<dbReference type="EMBL" id="ML735854">
    <property type="protein sequence ID" value="KAE8411921.1"/>
    <property type="molecule type" value="Genomic_DNA"/>
</dbReference>
<accession>A0ABQ6W714</accession>
<keyword evidence="2" id="KW-1185">Reference proteome</keyword>
<protein>
    <submittedName>
        <fullName evidence="1">Uncharacterized protein</fullName>
    </submittedName>
</protein>
<reference evidence="1 2" key="1">
    <citation type="submission" date="2019-04" db="EMBL/GenBank/DDBJ databases">
        <authorList>
            <consortium name="DOE Joint Genome Institute"/>
            <person name="Mondo S."/>
            <person name="Kjaerbolling I."/>
            <person name="Vesth T."/>
            <person name="Frisvad J.C."/>
            <person name="Nybo J.L."/>
            <person name="Theobald S."/>
            <person name="Kildgaard S."/>
            <person name="Isbrandt T."/>
            <person name="Kuo A."/>
            <person name="Sato A."/>
            <person name="Lyhne E.K."/>
            <person name="Kogle M.E."/>
            <person name="Wiebenga A."/>
            <person name="Kun R.S."/>
            <person name="Lubbers R.J."/>
            <person name="Makela M.R."/>
            <person name="Barry K."/>
            <person name="Chovatia M."/>
            <person name="Clum A."/>
            <person name="Daum C."/>
            <person name="Haridas S."/>
            <person name="He G."/>
            <person name="LaButti K."/>
            <person name="Lipzen A."/>
            <person name="Riley R."/>
            <person name="Salamov A."/>
            <person name="Simmons B.A."/>
            <person name="Magnuson J.K."/>
            <person name="Henrissat B."/>
            <person name="Mortensen U.H."/>
            <person name="Larsen T.O."/>
            <person name="Devries R.P."/>
            <person name="Grigoriev I.V."/>
            <person name="Machida M."/>
            <person name="Baker S.E."/>
            <person name="Andersen M.R."/>
            <person name="Cantor M.N."/>
            <person name="Hua S.X."/>
        </authorList>
    </citation>
    <scope>NUCLEOTIDE SEQUENCE [LARGE SCALE GENOMIC DNA]</scope>
    <source>
        <strain evidence="1 2">CBS 117616</strain>
    </source>
</reference>
<evidence type="ECO:0000313" key="2">
    <source>
        <dbReference type="Proteomes" id="UP000325395"/>
    </source>
</evidence>
<proteinExistence type="predicted"/>
<sequence>MGHSLSSVSDGCFFDYCKITDNTSVRNQKLWHVHPPHIAYELPTWFVSLLDDHNLALVAGSPFVTSTRPHVDAI</sequence>
<gene>
    <name evidence="1" type="ORF">BDV36DRAFT_273029</name>
</gene>
<name>A0ABQ6W714_9EURO</name>
<dbReference type="Proteomes" id="UP000325395">
    <property type="component" value="Unassembled WGS sequence"/>
</dbReference>
<evidence type="ECO:0000313" key="1">
    <source>
        <dbReference type="EMBL" id="KAE8411921.1"/>
    </source>
</evidence>
<organism evidence="1 2">
    <name type="scientific">Aspergillus pseudocaelatus</name>
    <dbReference type="NCBI Taxonomy" id="1825620"/>
    <lineage>
        <taxon>Eukaryota</taxon>
        <taxon>Fungi</taxon>
        <taxon>Dikarya</taxon>
        <taxon>Ascomycota</taxon>
        <taxon>Pezizomycotina</taxon>
        <taxon>Eurotiomycetes</taxon>
        <taxon>Eurotiomycetidae</taxon>
        <taxon>Eurotiales</taxon>
        <taxon>Aspergillaceae</taxon>
        <taxon>Aspergillus</taxon>
        <taxon>Aspergillus subgen. Circumdati</taxon>
    </lineage>
</organism>